<gene>
    <name evidence="2" type="primary">aff1</name>
</gene>
<organism evidence="1 2">
    <name type="scientific">Danio rerio</name>
    <name type="common">Zebrafish</name>
    <name type="synonym">Brachydanio rerio</name>
    <dbReference type="NCBI Taxonomy" id="7955"/>
    <lineage>
        <taxon>Eukaryota</taxon>
        <taxon>Metazoa</taxon>
        <taxon>Chordata</taxon>
        <taxon>Craniata</taxon>
        <taxon>Vertebrata</taxon>
        <taxon>Euteleostomi</taxon>
        <taxon>Actinopterygii</taxon>
        <taxon>Neopterygii</taxon>
        <taxon>Teleostei</taxon>
        <taxon>Ostariophysi</taxon>
        <taxon>Cypriniformes</taxon>
        <taxon>Danionidae</taxon>
        <taxon>Danioninae</taxon>
        <taxon>Danio</taxon>
    </lineage>
</organism>
<reference evidence="2" key="1">
    <citation type="submission" date="2025-08" db="UniProtKB">
        <authorList>
            <consortium name="RefSeq"/>
        </authorList>
    </citation>
    <scope>IDENTIFICATION</scope>
    <source>
        <strain evidence="2">Tuebingen</strain>
        <tissue evidence="2">Fibroblasts and whole tissue</tissue>
    </source>
</reference>
<sequence>MTGASSVQMEERNMLRRMERERRSQEAQQEEEEQYRTHTHTPLFSQPFKRVCGDALSSRIQSMLGDYEPEPQCVSPRALCGPAEPLSPLQTPEHSPSPRRPTPPRAPSRPAPLQKPTAYVRPLDGQEPLRASPEPLQDLKESGTAGPLQPIGVCSAQCVCVLDILQEMTSWPPLLTSIHTPDTEEPQKSQSTAEETHGHTALKTLESSGRVELELQEASSCSSDSDSSSDSDNEKSSSPVRPLSPEDTHTQKGNDWPMGRWYRAREHQLSPGSPRDVIVCHDAPAQPADSSTHTDRRRTVVCETLLTESTHTADASTHTHKHRRKESCQAEQRKSTTGGHGGKHTGGKAPRRPLLVKIQLNLLSRVPREPDGDPHRTCGASARKRTAEAIEKPSKKKQKLDKEGKLSSSVQHSQSDTGQMKKRSRHSSGLGPRPAVASARPQEGAEAHWKKPGKSCRELEQTENTGALLPEHRQRSVEDHLKEAKKLKHRADATVEKSAKALLYLEAALAFVQSGVAMQEEPHTHTRSSYTMLSETLELIRFILKLKNYADSSSERDFFILCLRCQALLQMTMFRYRQQVALRYSRTLTEHFQGWCCLPCGRGRVTRHSSAGAADGAGVRQHHSARPERSRHLGAGGAAGTQRQRSAAGSGCVRRASESELPHQCTAAVHTPRPAAPQTAHTHTLKSSSVYAHAHTHTHRVAVGAEVLFRCVLLSCSVID</sequence>
<evidence type="ECO:0000313" key="2">
    <source>
        <dbReference type="RefSeq" id="XP_073791690.1"/>
    </source>
</evidence>
<name>A0AC58IBS5_DANRE</name>
<proteinExistence type="predicted"/>
<keyword evidence="1" id="KW-1185">Reference proteome</keyword>
<accession>A0AC58IBS5</accession>
<dbReference type="Proteomes" id="UP000000437">
    <property type="component" value="Chromosome 21"/>
</dbReference>
<evidence type="ECO:0000313" key="1">
    <source>
        <dbReference type="Proteomes" id="UP000000437"/>
    </source>
</evidence>
<dbReference type="RefSeq" id="XP_073791690.1">
    <property type="nucleotide sequence ID" value="XM_073935589.1"/>
</dbReference>
<protein>
    <submittedName>
        <fullName evidence="2">Uncharacterized protein aff1 isoform X1</fullName>
    </submittedName>
</protein>